<dbReference type="Pfam" id="PF12852">
    <property type="entry name" value="Cupin_6"/>
    <property type="match status" value="1"/>
</dbReference>
<dbReference type="SUPFAM" id="SSF46689">
    <property type="entry name" value="Homeodomain-like"/>
    <property type="match status" value="2"/>
</dbReference>
<dbReference type="Proteomes" id="UP001235712">
    <property type="component" value="Unassembled WGS sequence"/>
</dbReference>
<name>A0ABT9P9T5_9ACTN</name>
<keyword evidence="1" id="KW-0805">Transcription regulation</keyword>
<evidence type="ECO:0000256" key="3">
    <source>
        <dbReference type="ARBA" id="ARBA00023163"/>
    </source>
</evidence>
<keyword evidence="6" id="KW-1185">Reference proteome</keyword>
<dbReference type="Pfam" id="PF12833">
    <property type="entry name" value="HTH_18"/>
    <property type="match status" value="1"/>
</dbReference>
<evidence type="ECO:0000256" key="1">
    <source>
        <dbReference type="ARBA" id="ARBA00023015"/>
    </source>
</evidence>
<evidence type="ECO:0000313" key="5">
    <source>
        <dbReference type="EMBL" id="MDP9829232.1"/>
    </source>
</evidence>
<comment type="caution">
    <text evidence="5">The sequence shown here is derived from an EMBL/GenBank/DDBJ whole genome shotgun (WGS) entry which is preliminary data.</text>
</comment>
<dbReference type="InterPro" id="IPR009057">
    <property type="entry name" value="Homeodomain-like_sf"/>
</dbReference>
<evidence type="ECO:0000259" key="4">
    <source>
        <dbReference type="PROSITE" id="PS01124"/>
    </source>
</evidence>
<dbReference type="InterPro" id="IPR032783">
    <property type="entry name" value="AraC_lig"/>
</dbReference>
<dbReference type="EMBL" id="JAUSQZ010000001">
    <property type="protein sequence ID" value="MDP9829232.1"/>
    <property type="molecule type" value="Genomic_DNA"/>
</dbReference>
<gene>
    <name evidence="5" type="ORF">J2S57_004981</name>
</gene>
<sequence length="237" mass="25096">MALVDRGEVTVTAQALPGLTLVAGQILFAGAGPEYLIEGSPGAVLHSLSLEVEALSAEPVLRALPQVLKLDETANLASSLSAVIRLIAAETDRPEPGGAVITARLADVVYVSTVRAAASCFADGTWLALLHDDRLARAVRAAHDDLARPWTVAELARCAGMSRSAFAAAFRSVSGQGPLEHLTWWRIHRAKHLLRSTDLDLTGIGGRVGFSSGTALSRAFRRHTGVSPMHWRKDPGA</sequence>
<proteinExistence type="predicted"/>
<accession>A0ABT9P9T5</accession>
<evidence type="ECO:0000313" key="6">
    <source>
        <dbReference type="Proteomes" id="UP001235712"/>
    </source>
</evidence>
<dbReference type="SMART" id="SM00342">
    <property type="entry name" value="HTH_ARAC"/>
    <property type="match status" value="1"/>
</dbReference>
<reference evidence="5 6" key="1">
    <citation type="submission" date="2023-07" db="EMBL/GenBank/DDBJ databases">
        <title>Sequencing the genomes of 1000 actinobacteria strains.</title>
        <authorList>
            <person name="Klenk H.-P."/>
        </authorList>
    </citation>
    <scope>NUCLEOTIDE SEQUENCE [LARGE SCALE GENOMIC DNA]</scope>
    <source>
        <strain evidence="5 6">DSM 44388</strain>
    </source>
</reference>
<dbReference type="InterPro" id="IPR018060">
    <property type="entry name" value="HTH_AraC"/>
</dbReference>
<dbReference type="Gene3D" id="1.10.10.60">
    <property type="entry name" value="Homeodomain-like"/>
    <property type="match status" value="2"/>
</dbReference>
<feature type="domain" description="HTH araC/xylS-type" evidence="4">
    <location>
        <begin position="136"/>
        <end position="234"/>
    </location>
</feature>
<dbReference type="InterPro" id="IPR050204">
    <property type="entry name" value="AraC_XylS_family_regulators"/>
</dbReference>
<keyword evidence="3" id="KW-0804">Transcription</keyword>
<dbReference type="PROSITE" id="PS01124">
    <property type="entry name" value="HTH_ARAC_FAMILY_2"/>
    <property type="match status" value="1"/>
</dbReference>
<dbReference type="PANTHER" id="PTHR46796:SF7">
    <property type="entry name" value="ARAC FAMILY TRANSCRIPTIONAL REGULATOR"/>
    <property type="match status" value="1"/>
</dbReference>
<protein>
    <submittedName>
        <fullName evidence="5">AraC-like DNA-binding protein</fullName>
    </submittedName>
</protein>
<evidence type="ECO:0000256" key="2">
    <source>
        <dbReference type="ARBA" id="ARBA00023125"/>
    </source>
</evidence>
<dbReference type="PANTHER" id="PTHR46796">
    <property type="entry name" value="HTH-TYPE TRANSCRIPTIONAL ACTIVATOR RHAS-RELATED"/>
    <property type="match status" value="1"/>
</dbReference>
<keyword evidence="2" id="KW-0238">DNA-binding</keyword>
<organism evidence="5 6">
    <name type="scientific">Kineosporia succinea</name>
    <dbReference type="NCBI Taxonomy" id="84632"/>
    <lineage>
        <taxon>Bacteria</taxon>
        <taxon>Bacillati</taxon>
        <taxon>Actinomycetota</taxon>
        <taxon>Actinomycetes</taxon>
        <taxon>Kineosporiales</taxon>
        <taxon>Kineosporiaceae</taxon>
        <taxon>Kineosporia</taxon>
    </lineage>
</organism>